<dbReference type="EMBL" id="HG691826">
    <property type="protein sequence ID" value="CDI80292.1"/>
    <property type="molecule type" value="Genomic_DNA"/>
</dbReference>
<evidence type="ECO:0000313" key="2">
    <source>
        <dbReference type="Proteomes" id="UP000018201"/>
    </source>
</evidence>
<sequence>MIVLAKLVELLCVESQFNLFMLNRLSFALGNARRRGAANPLELMARFIAQQVWTLSEHQATAVDEYGAGIWSNRAPSRNSVYSTLAEKKEVYGEATFDLHALDICRP</sequence>
<protein>
    <submittedName>
        <fullName evidence="1">Uncharacterized protein</fullName>
    </submittedName>
</protein>
<dbReference type="VEuPathDB" id="ToxoDB:EPH_0050580"/>
<keyword evidence="2" id="KW-1185">Reference proteome</keyword>
<organism evidence="1 2">
    <name type="scientific">Eimeria praecox</name>
    <dbReference type="NCBI Taxonomy" id="51316"/>
    <lineage>
        <taxon>Eukaryota</taxon>
        <taxon>Sar</taxon>
        <taxon>Alveolata</taxon>
        <taxon>Apicomplexa</taxon>
        <taxon>Conoidasida</taxon>
        <taxon>Coccidia</taxon>
        <taxon>Eucoccidiorida</taxon>
        <taxon>Eimeriorina</taxon>
        <taxon>Eimeriidae</taxon>
        <taxon>Eimeria</taxon>
    </lineage>
</organism>
<accession>U6GL41</accession>
<reference evidence="1" key="1">
    <citation type="submission" date="2013-10" db="EMBL/GenBank/DDBJ databases">
        <title>Genomic analysis of the causative agents of coccidiosis in chickens.</title>
        <authorList>
            <person name="Reid A.J."/>
            <person name="Blake D."/>
            <person name="Billington K."/>
            <person name="Browne H."/>
            <person name="Dunn M."/>
            <person name="Hung S."/>
            <person name="Kawahara F."/>
            <person name="Miranda-Saavedra D."/>
            <person name="Mourier T."/>
            <person name="Nagra H."/>
            <person name="Otto T.D."/>
            <person name="Rawlings N."/>
            <person name="Sanchez A."/>
            <person name="Sanders M."/>
            <person name="Subramaniam C."/>
            <person name="Tay Y."/>
            <person name="Dear P."/>
            <person name="Doerig C."/>
            <person name="Gruber A."/>
            <person name="Parkinson J."/>
            <person name="Shirley M."/>
            <person name="Wan K.L."/>
            <person name="Berriman M."/>
            <person name="Tomley F."/>
            <person name="Pain A."/>
        </authorList>
    </citation>
    <scope>NUCLEOTIDE SEQUENCE [LARGE SCALE GENOMIC DNA]</scope>
    <source>
        <strain evidence="1">Houghton</strain>
    </source>
</reference>
<reference evidence="1" key="2">
    <citation type="submission" date="2013-10" db="EMBL/GenBank/DDBJ databases">
        <authorList>
            <person name="Aslett M."/>
        </authorList>
    </citation>
    <scope>NUCLEOTIDE SEQUENCE [LARGE SCALE GENOMIC DNA]</scope>
    <source>
        <strain evidence="1">Houghton</strain>
    </source>
</reference>
<dbReference type="Proteomes" id="UP000018201">
    <property type="component" value="Unassembled WGS sequence"/>
</dbReference>
<proteinExistence type="predicted"/>
<gene>
    <name evidence="1" type="ORF">EPH_0050580</name>
</gene>
<dbReference type="AlphaFoldDB" id="U6GL41"/>
<evidence type="ECO:0000313" key="1">
    <source>
        <dbReference type="EMBL" id="CDI80292.1"/>
    </source>
</evidence>
<name>U6GL41_9EIME</name>